<protein>
    <submittedName>
        <fullName evidence="8">Double-headed protease inhibitor, submandibular gland-like</fullName>
    </submittedName>
</protein>
<sequence>MSAICVTGLVLLCVISFSGFSSATGYEVDCSNFKNEIPGAGLACLRMYKPLCGTDGKTYSNKCMMCSDKLRLKKVIAVKHKGSCDIQGSKLDCERFRDSKICTLDFSPHCGSDGISYSNKCAYCHGQNENPGLSLLFTGNCYDGKD</sequence>
<dbReference type="EMBL" id="OW240914">
    <property type="protein sequence ID" value="CAH2277256.1"/>
    <property type="molecule type" value="Genomic_DNA"/>
</dbReference>
<dbReference type="PROSITE" id="PS00282">
    <property type="entry name" value="KAZAL_1"/>
    <property type="match status" value="2"/>
</dbReference>
<evidence type="ECO:0000256" key="1">
    <source>
        <dbReference type="ARBA" id="ARBA00004613"/>
    </source>
</evidence>
<feature type="chain" id="PRO_5042238119" evidence="6">
    <location>
        <begin position="26"/>
        <end position="146"/>
    </location>
</feature>
<feature type="domain" description="Kazal-like" evidence="7">
    <location>
        <begin position="87"/>
        <end position="143"/>
    </location>
</feature>
<evidence type="ECO:0000256" key="2">
    <source>
        <dbReference type="ARBA" id="ARBA00022525"/>
    </source>
</evidence>
<name>A0AAD1RSZ4_PELCU</name>
<keyword evidence="3 8" id="KW-0646">Protease inhibitor</keyword>
<keyword evidence="2" id="KW-0964">Secreted</keyword>
<dbReference type="GO" id="GO:0004867">
    <property type="term" value="F:serine-type endopeptidase inhibitor activity"/>
    <property type="evidence" value="ECO:0007669"/>
    <property type="project" value="UniProtKB-KW"/>
</dbReference>
<reference evidence="8" key="1">
    <citation type="submission" date="2022-03" db="EMBL/GenBank/DDBJ databases">
        <authorList>
            <person name="Alioto T."/>
            <person name="Alioto T."/>
            <person name="Gomez Garrido J."/>
        </authorList>
    </citation>
    <scope>NUCLEOTIDE SEQUENCE</scope>
</reference>
<dbReference type="GO" id="GO:0005576">
    <property type="term" value="C:extracellular region"/>
    <property type="evidence" value="ECO:0007669"/>
    <property type="project" value="UniProtKB-SubCell"/>
</dbReference>
<dbReference type="InterPro" id="IPR050159">
    <property type="entry name" value="Kazal-type_SerProtInhib"/>
</dbReference>
<dbReference type="AlphaFoldDB" id="A0AAD1RSZ4"/>
<dbReference type="SUPFAM" id="SSF100895">
    <property type="entry name" value="Kazal-type serine protease inhibitors"/>
    <property type="match status" value="2"/>
</dbReference>
<dbReference type="PROSITE" id="PS51465">
    <property type="entry name" value="KAZAL_2"/>
    <property type="match status" value="2"/>
</dbReference>
<proteinExistence type="predicted"/>
<dbReference type="Gene3D" id="3.30.60.30">
    <property type="match status" value="2"/>
</dbReference>
<evidence type="ECO:0000259" key="7">
    <source>
        <dbReference type="PROSITE" id="PS51465"/>
    </source>
</evidence>
<dbReference type="Proteomes" id="UP001295444">
    <property type="component" value="Chromosome 03"/>
</dbReference>
<accession>A0AAD1RSZ4</accession>
<dbReference type="InterPro" id="IPR036058">
    <property type="entry name" value="Kazal_dom_sf"/>
</dbReference>
<organism evidence="8 9">
    <name type="scientific">Pelobates cultripes</name>
    <name type="common">Western spadefoot toad</name>
    <dbReference type="NCBI Taxonomy" id="61616"/>
    <lineage>
        <taxon>Eukaryota</taxon>
        <taxon>Metazoa</taxon>
        <taxon>Chordata</taxon>
        <taxon>Craniata</taxon>
        <taxon>Vertebrata</taxon>
        <taxon>Euteleostomi</taxon>
        <taxon>Amphibia</taxon>
        <taxon>Batrachia</taxon>
        <taxon>Anura</taxon>
        <taxon>Pelobatoidea</taxon>
        <taxon>Pelobatidae</taxon>
        <taxon>Pelobates</taxon>
    </lineage>
</organism>
<feature type="domain" description="Kazal-like" evidence="7">
    <location>
        <begin position="24"/>
        <end position="86"/>
    </location>
</feature>
<evidence type="ECO:0000256" key="5">
    <source>
        <dbReference type="ARBA" id="ARBA00023157"/>
    </source>
</evidence>
<evidence type="ECO:0000256" key="4">
    <source>
        <dbReference type="ARBA" id="ARBA00022900"/>
    </source>
</evidence>
<keyword evidence="5" id="KW-1015">Disulfide bond</keyword>
<gene>
    <name evidence="8" type="ORF">PECUL_23A059342</name>
</gene>
<dbReference type="PRINTS" id="PR00290">
    <property type="entry name" value="KAZALINHBTR"/>
</dbReference>
<evidence type="ECO:0000313" key="9">
    <source>
        <dbReference type="Proteomes" id="UP001295444"/>
    </source>
</evidence>
<comment type="subcellular location">
    <subcellularLocation>
        <location evidence="1">Secreted</location>
    </subcellularLocation>
</comment>
<dbReference type="CDD" id="cd00104">
    <property type="entry name" value="KAZAL_FS"/>
    <property type="match status" value="1"/>
</dbReference>
<keyword evidence="9" id="KW-1185">Reference proteome</keyword>
<dbReference type="PANTHER" id="PTHR47499:SF1">
    <property type="entry name" value="SERINE PROTEASE INHIBITOR KAZAL-TYPE 7"/>
    <property type="match status" value="1"/>
</dbReference>
<evidence type="ECO:0000256" key="6">
    <source>
        <dbReference type="SAM" id="SignalP"/>
    </source>
</evidence>
<dbReference type="PANTHER" id="PTHR47499">
    <property type="entry name" value="SERINE PROTEASE INHIBITOR KAZAL-TYPE 7 SPINK7"/>
    <property type="match status" value="1"/>
</dbReference>
<dbReference type="InterPro" id="IPR001239">
    <property type="entry name" value="Prot_inh_Kazal-m"/>
</dbReference>
<feature type="signal peptide" evidence="6">
    <location>
        <begin position="1"/>
        <end position="25"/>
    </location>
</feature>
<dbReference type="SMART" id="SM00280">
    <property type="entry name" value="KAZAL"/>
    <property type="match status" value="2"/>
</dbReference>
<dbReference type="InterPro" id="IPR002350">
    <property type="entry name" value="Kazal_dom"/>
</dbReference>
<evidence type="ECO:0000256" key="3">
    <source>
        <dbReference type="ARBA" id="ARBA00022690"/>
    </source>
</evidence>
<keyword evidence="6" id="KW-0732">Signal</keyword>
<evidence type="ECO:0000313" key="8">
    <source>
        <dbReference type="EMBL" id="CAH2277256.1"/>
    </source>
</evidence>
<dbReference type="Pfam" id="PF00050">
    <property type="entry name" value="Kazal_1"/>
    <property type="match status" value="2"/>
</dbReference>
<keyword evidence="4" id="KW-0722">Serine protease inhibitor</keyword>